<organism evidence="1 2">
    <name type="scientific">Deinococcus ruber</name>
    <dbReference type="NCBI Taxonomy" id="1848197"/>
    <lineage>
        <taxon>Bacteria</taxon>
        <taxon>Thermotogati</taxon>
        <taxon>Deinococcota</taxon>
        <taxon>Deinococci</taxon>
        <taxon>Deinococcales</taxon>
        <taxon>Deinococcaceae</taxon>
        <taxon>Deinococcus</taxon>
    </lineage>
</organism>
<dbReference type="AlphaFoldDB" id="A0A918CPD7"/>
<gene>
    <name evidence="1" type="ORF">GCM10008957_47720</name>
</gene>
<keyword evidence="2" id="KW-1185">Reference proteome</keyword>
<evidence type="ECO:0000313" key="2">
    <source>
        <dbReference type="Proteomes" id="UP000603865"/>
    </source>
</evidence>
<dbReference type="Proteomes" id="UP000603865">
    <property type="component" value="Unassembled WGS sequence"/>
</dbReference>
<evidence type="ECO:0000313" key="1">
    <source>
        <dbReference type="EMBL" id="GGR31462.1"/>
    </source>
</evidence>
<accession>A0A918CPD7</accession>
<sequence length="272" mass="28109">MFTIVNSDVTKAANIQTLGRKMYMYSKGAAGWTDFGVLESVTPARANTRLTLKGNRTGKTETFKDIADDDTLTFTAQTSATGDAAVRAYYIGSAAIVSPGTSAAFAGTNAYTLGQVVVAGGRYYQVTAAGTSAASAPTWPTTAGQTVTSGGVTFTDVGTTAPESILAYQDTTGVTEGGMIFVRESAEAGGLNIVRAYPHVQIQGNGEPDIQSFNGLEFLITVLSASGFTPPASFGDFGTNKPSGVVYQVPDSRLDALLTALGTAIKTFVDAS</sequence>
<dbReference type="RefSeq" id="WP_189093027.1">
    <property type="nucleotide sequence ID" value="NZ_BMQL01000052.1"/>
</dbReference>
<proteinExistence type="predicted"/>
<name>A0A918CPD7_9DEIO</name>
<dbReference type="EMBL" id="BMQL01000052">
    <property type="protein sequence ID" value="GGR31462.1"/>
    <property type="molecule type" value="Genomic_DNA"/>
</dbReference>
<reference evidence="1" key="2">
    <citation type="submission" date="2020-09" db="EMBL/GenBank/DDBJ databases">
        <authorList>
            <person name="Sun Q."/>
            <person name="Ohkuma M."/>
        </authorList>
    </citation>
    <scope>NUCLEOTIDE SEQUENCE</scope>
    <source>
        <strain evidence="1">JCM 31311</strain>
    </source>
</reference>
<reference evidence="1" key="1">
    <citation type="journal article" date="2014" name="Int. J. Syst. Evol. Microbiol.">
        <title>Complete genome sequence of Corynebacterium casei LMG S-19264T (=DSM 44701T), isolated from a smear-ripened cheese.</title>
        <authorList>
            <consortium name="US DOE Joint Genome Institute (JGI-PGF)"/>
            <person name="Walter F."/>
            <person name="Albersmeier A."/>
            <person name="Kalinowski J."/>
            <person name="Ruckert C."/>
        </authorList>
    </citation>
    <scope>NUCLEOTIDE SEQUENCE</scope>
    <source>
        <strain evidence="1">JCM 31311</strain>
    </source>
</reference>
<comment type="caution">
    <text evidence="1">The sequence shown here is derived from an EMBL/GenBank/DDBJ whole genome shotgun (WGS) entry which is preliminary data.</text>
</comment>
<protein>
    <submittedName>
        <fullName evidence="1">Uncharacterized protein</fullName>
    </submittedName>
</protein>